<dbReference type="Proteomes" id="UP000246004">
    <property type="component" value="Unassembled WGS sequence"/>
</dbReference>
<evidence type="ECO:0000313" key="3">
    <source>
        <dbReference type="Proteomes" id="UP000246004"/>
    </source>
</evidence>
<evidence type="ECO:0000313" key="2">
    <source>
        <dbReference type="EMBL" id="PWL08142.1"/>
    </source>
</evidence>
<reference evidence="2 3" key="1">
    <citation type="submission" date="2016-04" db="EMBL/GenBank/DDBJ databases">
        <title>Genome sequence of Methanosphaera cuniculi DSM 4103.</title>
        <authorList>
            <person name="Poehlein A."/>
            <person name="Seedorf H."/>
            <person name="Daniel R."/>
        </authorList>
    </citation>
    <scope>NUCLEOTIDE SEQUENCE [LARGE SCALE GENOMIC DNA]</scope>
    <source>
        <strain evidence="2 3">DSM 4103</strain>
    </source>
</reference>
<dbReference type="AlphaFoldDB" id="A0A2V2BJL6"/>
<proteinExistence type="predicted"/>
<name>A0A2V2BJL6_9EURY</name>
<evidence type="ECO:0000256" key="1">
    <source>
        <dbReference type="SAM" id="Phobius"/>
    </source>
</evidence>
<keyword evidence="1" id="KW-0812">Transmembrane</keyword>
<keyword evidence="1" id="KW-1133">Transmembrane helix</keyword>
<sequence>MQNKPRLNKVQNEYEFSPVEPHIEESTMIAYAITFILVFIGSLVGYIL</sequence>
<organism evidence="2 3">
    <name type="scientific">Methanosphaera cuniculi</name>
    <dbReference type="NCBI Taxonomy" id="1077256"/>
    <lineage>
        <taxon>Archaea</taxon>
        <taxon>Methanobacteriati</taxon>
        <taxon>Methanobacteriota</taxon>
        <taxon>Methanomada group</taxon>
        <taxon>Methanobacteria</taxon>
        <taxon>Methanobacteriales</taxon>
        <taxon>Methanobacteriaceae</taxon>
        <taxon>Methanosphaera</taxon>
    </lineage>
</organism>
<feature type="transmembrane region" description="Helical" evidence="1">
    <location>
        <begin position="28"/>
        <end position="47"/>
    </location>
</feature>
<dbReference type="EMBL" id="LWMS01000031">
    <property type="protein sequence ID" value="PWL08142.1"/>
    <property type="molecule type" value="Genomic_DNA"/>
</dbReference>
<protein>
    <submittedName>
        <fullName evidence="2">Uncharacterized protein</fullName>
    </submittedName>
</protein>
<gene>
    <name evidence="2" type="ORF">MSCUN_10730</name>
</gene>
<accession>A0A2V2BJL6</accession>
<keyword evidence="1" id="KW-0472">Membrane</keyword>
<dbReference type="RefSeq" id="WP_170104061.1">
    <property type="nucleotide sequence ID" value="NZ_LMVN01000011.1"/>
</dbReference>
<comment type="caution">
    <text evidence="2">The sequence shown here is derived from an EMBL/GenBank/DDBJ whole genome shotgun (WGS) entry which is preliminary data.</text>
</comment>